<evidence type="ECO:0000256" key="4">
    <source>
        <dbReference type="ARBA" id="ARBA00022729"/>
    </source>
</evidence>
<keyword evidence="4" id="KW-0732">Signal</keyword>
<dbReference type="PANTHER" id="PTHR10357:SF215">
    <property type="entry name" value="ALPHA-AMYLASE 1"/>
    <property type="match status" value="1"/>
</dbReference>
<dbReference type="AlphaFoldDB" id="A0A5C1Q7C1"/>
<dbReference type="SMART" id="SM00642">
    <property type="entry name" value="Aamy"/>
    <property type="match status" value="1"/>
</dbReference>
<dbReference type="PROSITE" id="PS51257">
    <property type="entry name" value="PROKAR_LIPOPROTEIN"/>
    <property type="match status" value="1"/>
</dbReference>
<comment type="cofactor">
    <cofactor evidence="1">
        <name>Ca(2+)</name>
        <dbReference type="ChEBI" id="CHEBI:29108"/>
    </cofactor>
</comment>
<evidence type="ECO:0000313" key="7">
    <source>
        <dbReference type="EMBL" id="QEN03973.1"/>
    </source>
</evidence>
<evidence type="ECO:0000256" key="1">
    <source>
        <dbReference type="ARBA" id="ARBA00001913"/>
    </source>
</evidence>
<evidence type="ECO:0000313" key="8">
    <source>
        <dbReference type="Proteomes" id="UP000323824"/>
    </source>
</evidence>
<reference evidence="7 8" key="2">
    <citation type="submission" date="2019-09" db="EMBL/GenBank/DDBJ databases">
        <title>Complete Genome Sequence and Methylome Analysis of free living Spirochaetas.</title>
        <authorList>
            <person name="Leshcheva N."/>
            <person name="Mikheeva N."/>
        </authorList>
    </citation>
    <scope>NUCLEOTIDE SEQUENCE [LARGE SCALE GENOMIC DNA]</scope>
    <source>
        <strain evidence="7 8">P</strain>
    </source>
</reference>
<gene>
    <name evidence="7" type="ORF">EW093_04410</name>
</gene>
<dbReference type="Pfam" id="PF09985">
    <property type="entry name" value="Glucodextran_C"/>
    <property type="match status" value="1"/>
</dbReference>
<comment type="similarity">
    <text evidence="2 5">Belongs to the glycosyl hydrolase 13 family.</text>
</comment>
<dbReference type="OrthoDB" id="366629at2"/>
<protein>
    <recommendedName>
        <fullName evidence="6">Glycosyl hydrolase family 13 catalytic domain-containing protein</fullName>
    </recommendedName>
</protein>
<evidence type="ECO:0000259" key="6">
    <source>
        <dbReference type="SMART" id="SM00642"/>
    </source>
</evidence>
<dbReference type="PRINTS" id="PR00110">
    <property type="entry name" value="ALPHAAMYLASE"/>
</dbReference>
<dbReference type="GO" id="GO:0046872">
    <property type="term" value="F:metal ion binding"/>
    <property type="evidence" value="ECO:0007669"/>
    <property type="project" value="UniProtKB-KW"/>
</dbReference>
<dbReference type="RefSeq" id="WP_149567230.1">
    <property type="nucleotide sequence ID" value="NZ_CP035807.1"/>
</dbReference>
<reference evidence="7 8" key="1">
    <citation type="submission" date="2019-02" db="EMBL/GenBank/DDBJ databases">
        <authorList>
            <person name="Fomenkov A."/>
            <person name="Dubinina G."/>
            <person name="Grabovich M."/>
            <person name="Vincze T."/>
            <person name="Roberts R.J."/>
        </authorList>
    </citation>
    <scope>NUCLEOTIDE SEQUENCE [LARGE SCALE GENOMIC DNA]</scope>
    <source>
        <strain evidence="7 8">P</strain>
    </source>
</reference>
<evidence type="ECO:0000256" key="2">
    <source>
        <dbReference type="ARBA" id="ARBA00008061"/>
    </source>
</evidence>
<organism evidence="7 8">
    <name type="scientific">Thiospirochaeta perfilievii</name>
    <dbReference type="NCBI Taxonomy" id="252967"/>
    <lineage>
        <taxon>Bacteria</taxon>
        <taxon>Pseudomonadati</taxon>
        <taxon>Spirochaetota</taxon>
        <taxon>Spirochaetia</taxon>
        <taxon>Spirochaetales</taxon>
        <taxon>Spirochaetaceae</taxon>
        <taxon>Thiospirochaeta</taxon>
    </lineage>
</organism>
<dbReference type="InterPro" id="IPR059177">
    <property type="entry name" value="GH29D-like_dom"/>
</dbReference>
<evidence type="ECO:0000256" key="3">
    <source>
        <dbReference type="ARBA" id="ARBA00022723"/>
    </source>
</evidence>
<dbReference type="GO" id="GO:0005975">
    <property type="term" value="P:carbohydrate metabolic process"/>
    <property type="evidence" value="ECO:0007669"/>
    <property type="project" value="InterPro"/>
</dbReference>
<dbReference type="InterPro" id="IPR006046">
    <property type="entry name" value="Alpha_amylase"/>
</dbReference>
<dbReference type="Pfam" id="PF13290">
    <property type="entry name" value="CHB_HEX_C_1"/>
    <property type="match status" value="1"/>
</dbReference>
<dbReference type="Proteomes" id="UP000323824">
    <property type="component" value="Chromosome"/>
</dbReference>
<keyword evidence="3" id="KW-0479">Metal-binding</keyword>
<dbReference type="PANTHER" id="PTHR10357">
    <property type="entry name" value="ALPHA-AMYLASE FAMILY MEMBER"/>
    <property type="match status" value="1"/>
</dbReference>
<dbReference type="InterPro" id="IPR006047">
    <property type="entry name" value="GH13_cat_dom"/>
</dbReference>
<dbReference type="Pfam" id="PF00128">
    <property type="entry name" value="Alpha-amylase"/>
    <property type="match status" value="1"/>
</dbReference>
<dbReference type="SUPFAM" id="SSF51445">
    <property type="entry name" value="(Trans)glycosidases"/>
    <property type="match status" value="1"/>
</dbReference>
<dbReference type="EMBL" id="CP035807">
    <property type="protein sequence ID" value="QEN03973.1"/>
    <property type="molecule type" value="Genomic_DNA"/>
</dbReference>
<feature type="domain" description="Glycosyl hydrolase family 13 catalytic" evidence="6">
    <location>
        <begin position="124"/>
        <end position="529"/>
    </location>
</feature>
<dbReference type="KEGG" id="sper:EW093_04410"/>
<dbReference type="SUPFAM" id="SSF49344">
    <property type="entry name" value="CBD9-like"/>
    <property type="match status" value="1"/>
</dbReference>
<dbReference type="InterPro" id="IPR017853">
    <property type="entry name" value="GH"/>
</dbReference>
<dbReference type="Gene3D" id="3.20.20.80">
    <property type="entry name" value="Glycosidases"/>
    <property type="match status" value="1"/>
</dbReference>
<name>A0A5C1Q7C1_9SPIO</name>
<keyword evidence="8" id="KW-1185">Reference proteome</keyword>
<evidence type="ECO:0000256" key="5">
    <source>
        <dbReference type="RuleBase" id="RU003615"/>
    </source>
</evidence>
<dbReference type="InterPro" id="IPR019248">
    <property type="entry name" value="Glucodextran_C"/>
</dbReference>
<dbReference type="GO" id="GO:0004556">
    <property type="term" value="F:alpha-amylase activity"/>
    <property type="evidence" value="ECO:0007669"/>
    <property type="project" value="InterPro"/>
</dbReference>
<accession>A0A5C1Q7C1</accession>
<sequence>MRNKILVFTLISFVLLSCRTGEDRVYLQPEFSPIGGVYKSQVEVSIKSDHGDRVYYSVDSSTPTKNSLKYSGKITLNEPTLLRAVAYKRDGSTSNAMTMFDFDFKKDKDEYTKSPVWSDQIIYFALLDRMENGDRSNDDLGFNENSVDEETWFSGGDFKGLTQKLDYIKNLGATAIWITPPIKNEWSEGNFGGSHGYWASNFLEVDPHYGTLEDYKNFVDEAHKKGLYVIQDIVVNHVGDYFNVSRSDGSWSLKGGTLPTNTPEQLPWSFNNPELFTADELEYNSFYNWTPAISDFNDKSQLLTYQLSNLDDIRTTNPVVRNLLKGYYSYWIDKVDIDGYRVDTVKYVEQDFFEDFANNGVKEYAKSLGKEDFILFGESWDQDEDLNASYTLGKNGEKRLDSVIYFNLNFAIRNVFGNGNPTDELSKVLDNRFSAGYQDASKLITFVDNHDMERLITSTTENMVKSAYAFIMTIPGIPQLYYGTEQNFSERRRAMFKGGYKSKGVANDMDYFDTSSPWYRYIKALTKLRMDNPVFRNGELTIIKDNTIGSGLFAYKMVDKTGSEALIVFNTSNQSKVGIDIDGGFKANSSFKLLEPSSNSMPKSILADKNGNITIAVEKESFGIYLFDSVEDEVSNSSSRVDITSSFKSNITDSSLIITGNVSEKSTVGIFLDGNYKQATEFSASDSWSTSIDLTSITNGEHEIVAYIKAEDISNYIYSKPVVIKVQKPYVPMLEVVDEKYDENYTQPTNESFIGQEDIHVVNVLTSGTDIRLDLKMNKTTNVWGPNTNDFDHVLFNIFLQKEGSDSQIVELPRLNAKLPSSMTSWDYYVSMAGWSSTIENSLGEIINPSPTSSVDHENSTVSIYIPSASIGSPKSLKGWKLYITTWDEDSGNLRDLTIDGDEWVFGGADGSVSPLIMDDVAVITLK</sequence>
<proteinExistence type="inferred from homology"/>